<evidence type="ECO:0000259" key="6">
    <source>
        <dbReference type="Pfam" id="PF00350"/>
    </source>
</evidence>
<dbReference type="Proteomes" id="UP000678679">
    <property type="component" value="Chromosome 1"/>
</dbReference>
<dbReference type="SUPFAM" id="SSF52540">
    <property type="entry name" value="P-loop containing nucleoside triphosphate hydrolases"/>
    <property type="match status" value="1"/>
</dbReference>
<evidence type="ECO:0000313" key="7">
    <source>
        <dbReference type="EMBL" id="QWG01669.1"/>
    </source>
</evidence>
<dbReference type="RefSeq" id="WP_169666918.1">
    <property type="nucleotide sequence ID" value="NZ_CP076132.1"/>
</dbReference>
<keyword evidence="3" id="KW-0378">Hydrolase</keyword>
<dbReference type="GO" id="GO:0016020">
    <property type="term" value="C:membrane"/>
    <property type="evidence" value="ECO:0007669"/>
    <property type="project" value="UniProtKB-SubCell"/>
</dbReference>
<dbReference type="GO" id="GO:0003924">
    <property type="term" value="F:GTPase activity"/>
    <property type="evidence" value="ECO:0007669"/>
    <property type="project" value="InterPro"/>
</dbReference>
<dbReference type="Gene3D" id="3.40.50.300">
    <property type="entry name" value="P-loop containing nucleotide triphosphate hydrolases"/>
    <property type="match status" value="1"/>
</dbReference>
<keyword evidence="2" id="KW-0547">Nucleotide-binding</keyword>
<dbReference type="KEGG" id="fya:KMW28_18795"/>
<protein>
    <submittedName>
        <fullName evidence="7">Dynamin family protein</fullName>
    </submittedName>
</protein>
<accession>A0AAX1N2G5</accession>
<gene>
    <name evidence="7" type="ORF">KMW28_18795</name>
</gene>
<dbReference type="PANTHER" id="PTHR10465">
    <property type="entry name" value="TRANSMEMBRANE GTPASE FZO1"/>
    <property type="match status" value="1"/>
</dbReference>
<evidence type="ECO:0000256" key="3">
    <source>
        <dbReference type="ARBA" id="ARBA00022801"/>
    </source>
</evidence>
<proteinExistence type="predicted"/>
<dbReference type="Pfam" id="PF00350">
    <property type="entry name" value="Dynamin_N"/>
    <property type="match status" value="1"/>
</dbReference>
<comment type="subcellular location">
    <subcellularLocation>
        <location evidence="1">Membrane</location>
    </subcellularLocation>
</comment>
<feature type="domain" description="Dynamin N-terminal" evidence="6">
    <location>
        <begin position="57"/>
        <end position="266"/>
    </location>
</feature>
<keyword evidence="5" id="KW-0472">Membrane</keyword>
<dbReference type="InterPro" id="IPR045063">
    <property type="entry name" value="Dynamin_N"/>
</dbReference>
<dbReference type="PANTHER" id="PTHR10465:SF0">
    <property type="entry name" value="SARCALUMENIN"/>
    <property type="match status" value="1"/>
</dbReference>
<reference evidence="7 8" key="1">
    <citation type="submission" date="2021-05" db="EMBL/GenBank/DDBJ databases">
        <title>Comparative genomic studies on the polysaccharide-degrading batcterial strains of the Flammeovirga genus.</title>
        <authorList>
            <person name="Zewei F."/>
            <person name="Zheng Z."/>
            <person name="Yu L."/>
            <person name="Ruyue G."/>
            <person name="Yanhong M."/>
            <person name="Yuanyuan C."/>
            <person name="Jingyan G."/>
            <person name="Wenjun H."/>
        </authorList>
    </citation>
    <scope>NUCLEOTIDE SEQUENCE [LARGE SCALE GENOMIC DNA]</scope>
    <source>
        <strain evidence="7 8">NBRC:100898</strain>
    </source>
</reference>
<evidence type="ECO:0000256" key="2">
    <source>
        <dbReference type="ARBA" id="ARBA00022741"/>
    </source>
</evidence>
<dbReference type="GO" id="GO:0005525">
    <property type="term" value="F:GTP binding"/>
    <property type="evidence" value="ECO:0007669"/>
    <property type="project" value="UniProtKB-KW"/>
</dbReference>
<dbReference type="EMBL" id="CP076132">
    <property type="protein sequence ID" value="QWG01669.1"/>
    <property type="molecule type" value="Genomic_DNA"/>
</dbReference>
<dbReference type="AlphaFoldDB" id="A0AAX1N2G5"/>
<evidence type="ECO:0000256" key="4">
    <source>
        <dbReference type="ARBA" id="ARBA00023134"/>
    </source>
</evidence>
<dbReference type="InterPro" id="IPR027417">
    <property type="entry name" value="P-loop_NTPase"/>
</dbReference>
<evidence type="ECO:0000256" key="1">
    <source>
        <dbReference type="ARBA" id="ARBA00004370"/>
    </source>
</evidence>
<keyword evidence="8" id="KW-1185">Reference proteome</keyword>
<dbReference type="InterPro" id="IPR027094">
    <property type="entry name" value="Mitofusin_fam"/>
</dbReference>
<evidence type="ECO:0000256" key="5">
    <source>
        <dbReference type="ARBA" id="ARBA00023136"/>
    </source>
</evidence>
<keyword evidence="4" id="KW-0342">GTP-binding</keyword>
<name>A0AAX1N2G5_9BACT</name>
<sequence>MSESLLAGFQKDKENLQKVFRQIIDQNIAPCEAQGKEYTKESVQQLSDDLDKAEFTISVCGQINAGKSTFLNYLLFKDKDVLPADDTPWTAKLSTIRYGEKDQATVTYYSEEEWNQLKELKYIDEDTKEEISFYEKFLVEDVDEAAMEGIHPEELIHKVSKKQKNIPLDQLKNYVTKGGYYTPFVHSVDIQVNNEIAKGVVFVDTPGLNDRNVLRSKVTEDWICRSSAVIYLFYTGQPLSRPDYDFIDQHLQSVPSEKLLFVLTKADTSEDYDSALAYVENSLKTDPELAKRKLISDDRKVYAVSTLAAILKYKEEQGIELSDDEYYHKERMEEEDLEEFIDEAGYFPKFVSAIQEHIMSDKGKFIINKGQNEAKQILKTKELALQGKCDELQSVINDLGKTDEELIAKLDEIKTLIIENENISNEFGDKKFDLLGTFENDLSELTNTFKQKIIEKSYNEINSLSSVKEKITLTGFHVKSVIEASIYTLNNNIQQLNINNKVDNLQQEISSKIRQMLEGNDLSNRLSVFMPPVVPLKQVLDGLNLEKLDSSTLKSTARTREWYGAINETQTMAKIKTEIARSVEACTNKISTKVYDSIEQRINKYFEQMDRNLDNELKKSQEQVNNILNQDTNQKILVNQHKEELTHKLQELNSFQEIKKQISNQI</sequence>
<evidence type="ECO:0000313" key="8">
    <source>
        <dbReference type="Proteomes" id="UP000678679"/>
    </source>
</evidence>
<organism evidence="7 8">
    <name type="scientific">Flammeovirga yaeyamensis</name>
    <dbReference type="NCBI Taxonomy" id="367791"/>
    <lineage>
        <taxon>Bacteria</taxon>
        <taxon>Pseudomonadati</taxon>
        <taxon>Bacteroidota</taxon>
        <taxon>Cytophagia</taxon>
        <taxon>Cytophagales</taxon>
        <taxon>Flammeovirgaceae</taxon>
        <taxon>Flammeovirga</taxon>
    </lineage>
</organism>